<comment type="catalytic activity">
    <reaction evidence="8">
        <text>tRNA(Leu) + L-leucine + ATP = L-leucyl-tRNA(Leu) + AMP + diphosphate</text>
        <dbReference type="Rhea" id="RHEA:11688"/>
        <dbReference type="Rhea" id="RHEA-COMP:9613"/>
        <dbReference type="Rhea" id="RHEA-COMP:9622"/>
        <dbReference type="ChEBI" id="CHEBI:30616"/>
        <dbReference type="ChEBI" id="CHEBI:33019"/>
        <dbReference type="ChEBI" id="CHEBI:57427"/>
        <dbReference type="ChEBI" id="CHEBI:78442"/>
        <dbReference type="ChEBI" id="CHEBI:78494"/>
        <dbReference type="ChEBI" id="CHEBI:456215"/>
        <dbReference type="EC" id="6.1.1.4"/>
    </reaction>
</comment>
<name>A0A9W7EU97_9STRA</name>
<comment type="similarity">
    <text evidence="1">Belongs to the class-I aminoacyl-tRNA synthetase family.</text>
</comment>
<keyword evidence="6" id="KW-0648">Protein biosynthesis</keyword>
<protein>
    <recommendedName>
        <fullName evidence="2">leucine--tRNA ligase</fullName>
        <ecNumber evidence="2">6.1.1.4</ecNumber>
    </recommendedName>
</protein>
<dbReference type="InterPro" id="IPR002302">
    <property type="entry name" value="Leu-tRNA-ligase"/>
</dbReference>
<reference evidence="11" key="1">
    <citation type="journal article" date="2023" name="Commun. Biol.">
        <title>Genome analysis of Parmales, the sister group of diatoms, reveals the evolutionary specialization of diatoms from phago-mixotrophs to photoautotrophs.</title>
        <authorList>
            <person name="Ban H."/>
            <person name="Sato S."/>
            <person name="Yoshikawa S."/>
            <person name="Yamada K."/>
            <person name="Nakamura Y."/>
            <person name="Ichinomiya M."/>
            <person name="Sato N."/>
            <person name="Blanc-Mathieu R."/>
            <person name="Endo H."/>
            <person name="Kuwata A."/>
            <person name="Ogata H."/>
        </authorList>
    </citation>
    <scope>NUCLEOTIDE SEQUENCE [LARGE SCALE GENOMIC DNA]</scope>
</reference>
<dbReference type="GO" id="GO:0032543">
    <property type="term" value="P:mitochondrial translation"/>
    <property type="evidence" value="ECO:0007669"/>
    <property type="project" value="TreeGrafter"/>
</dbReference>
<organism evidence="10 11">
    <name type="scientific">Triparma laevis f. inornata</name>
    <dbReference type="NCBI Taxonomy" id="1714386"/>
    <lineage>
        <taxon>Eukaryota</taxon>
        <taxon>Sar</taxon>
        <taxon>Stramenopiles</taxon>
        <taxon>Ochrophyta</taxon>
        <taxon>Bolidophyceae</taxon>
        <taxon>Parmales</taxon>
        <taxon>Triparmaceae</taxon>
        <taxon>Triparma</taxon>
    </lineage>
</organism>
<evidence type="ECO:0000256" key="8">
    <source>
        <dbReference type="ARBA" id="ARBA00047469"/>
    </source>
</evidence>
<dbReference type="SUPFAM" id="SSF47323">
    <property type="entry name" value="Anticodon-binding domain of a subclass of class I aminoacyl-tRNA synthetases"/>
    <property type="match status" value="1"/>
</dbReference>
<accession>A0A9W7EU97</accession>
<dbReference type="Gene3D" id="1.10.730.10">
    <property type="entry name" value="Isoleucyl-tRNA Synthetase, Domain 1"/>
    <property type="match status" value="1"/>
</dbReference>
<evidence type="ECO:0000313" key="11">
    <source>
        <dbReference type="Proteomes" id="UP001162640"/>
    </source>
</evidence>
<keyword evidence="4" id="KW-0547">Nucleotide-binding</keyword>
<keyword evidence="7" id="KW-0030">Aminoacyl-tRNA synthetase</keyword>
<evidence type="ECO:0000256" key="3">
    <source>
        <dbReference type="ARBA" id="ARBA00022598"/>
    </source>
</evidence>
<dbReference type="GO" id="GO:0005524">
    <property type="term" value="F:ATP binding"/>
    <property type="evidence" value="ECO:0007669"/>
    <property type="project" value="UniProtKB-KW"/>
</dbReference>
<evidence type="ECO:0000256" key="1">
    <source>
        <dbReference type="ARBA" id="ARBA00005594"/>
    </source>
</evidence>
<dbReference type="Pfam" id="PF08264">
    <property type="entry name" value="Anticodon_1"/>
    <property type="match status" value="1"/>
</dbReference>
<dbReference type="GO" id="GO:0004823">
    <property type="term" value="F:leucine-tRNA ligase activity"/>
    <property type="evidence" value="ECO:0007669"/>
    <property type="project" value="UniProtKB-EC"/>
</dbReference>
<proteinExistence type="inferred from homology"/>
<keyword evidence="5" id="KW-0067">ATP-binding</keyword>
<dbReference type="EC" id="6.1.1.4" evidence="2"/>
<evidence type="ECO:0000259" key="9">
    <source>
        <dbReference type="Pfam" id="PF08264"/>
    </source>
</evidence>
<dbReference type="PANTHER" id="PTHR43740:SF2">
    <property type="entry name" value="LEUCINE--TRNA LIGASE, MITOCHONDRIAL"/>
    <property type="match status" value="1"/>
</dbReference>
<dbReference type="InterPro" id="IPR009080">
    <property type="entry name" value="tRNAsynth_Ia_anticodon-bd"/>
</dbReference>
<evidence type="ECO:0000256" key="2">
    <source>
        <dbReference type="ARBA" id="ARBA00013164"/>
    </source>
</evidence>
<dbReference type="GO" id="GO:0005739">
    <property type="term" value="C:mitochondrion"/>
    <property type="evidence" value="ECO:0007669"/>
    <property type="project" value="TreeGrafter"/>
</dbReference>
<evidence type="ECO:0000256" key="5">
    <source>
        <dbReference type="ARBA" id="ARBA00022840"/>
    </source>
</evidence>
<evidence type="ECO:0000256" key="4">
    <source>
        <dbReference type="ARBA" id="ARBA00022741"/>
    </source>
</evidence>
<feature type="domain" description="Methionyl/Valyl/Leucyl/Isoleucyl-tRNA synthetase anticodon-binding" evidence="9">
    <location>
        <begin position="2"/>
        <end position="108"/>
    </location>
</feature>
<dbReference type="GO" id="GO:0006429">
    <property type="term" value="P:leucyl-tRNA aminoacylation"/>
    <property type="evidence" value="ECO:0007669"/>
    <property type="project" value="InterPro"/>
</dbReference>
<keyword evidence="3" id="KW-0436">Ligase</keyword>
<sequence>MKKVTADIESMSFNTAISTLMVLTNHLSSLKTPASKDTMEKLALMVSPFAPHLGEECWNMLGHSETLAYAPWVEWNDSLTVDNEVTMGVQVNGKVRGEITIGKDVEDEAIAVDLAMAQEKVAKYAEAGKVVKVIFRPGKILNLIVK</sequence>
<gene>
    <name evidence="10" type="ORF">TL16_g11713</name>
</gene>
<evidence type="ECO:0000313" key="10">
    <source>
        <dbReference type="EMBL" id="GMH90260.1"/>
    </source>
</evidence>
<comment type="caution">
    <text evidence="10">The sequence shown here is derived from an EMBL/GenBank/DDBJ whole genome shotgun (WGS) entry which is preliminary data.</text>
</comment>
<dbReference type="PANTHER" id="PTHR43740">
    <property type="entry name" value="LEUCYL-TRNA SYNTHETASE"/>
    <property type="match status" value="1"/>
</dbReference>
<dbReference type="EMBL" id="BLQM01000445">
    <property type="protein sequence ID" value="GMH90260.1"/>
    <property type="molecule type" value="Genomic_DNA"/>
</dbReference>
<evidence type="ECO:0000256" key="6">
    <source>
        <dbReference type="ARBA" id="ARBA00022917"/>
    </source>
</evidence>
<evidence type="ECO:0000256" key="7">
    <source>
        <dbReference type="ARBA" id="ARBA00023146"/>
    </source>
</evidence>
<dbReference type="AlphaFoldDB" id="A0A9W7EU97"/>
<dbReference type="Proteomes" id="UP001162640">
    <property type="component" value="Unassembled WGS sequence"/>
</dbReference>
<dbReference type="InterPro" id="IPR013155">
    <property type="entry name" value="M/V/L/I-tRNA-synth_anticd-bd"/>
</dbReference>